<dbReference type="Gene3D" id="1.10.10.10">
    <property type="entry name" value="Winged helix-like DNA-binding domain superfamily/Winged helix DNA-binding domain"/>
    <property type="match status" value="2"/>
</dbReference>
<feature type="region of interest" description="Disordered" evidence="12">
    <location>
        <begin position="768"/>
        <end position="822"/>
    </location>
</feature>
<keyword evidence="7 11" id="KW-0804">Transcription</keyword>
<dbReference type="PANTHER" id="PTHR12081:SF40">
    <property type="entry name" value="TRANSCRIPTION FACTOR E2F8"/>
    <property type="match status" value="1"/>
</dbReference>
<keyword evidence="5 11" id="KW-0238">DNA-binding</keyword>
<feature type="region of interest" description="Disordered" evidence="12">
    <location>
        <begin position="1"/>
        <end position="44"/>
    </location>
</feature>
<dbReference type="FunFam" id="1.10.10.10:FF:000073">
    <property type="entry name" value="E2F transcription factor 8"/>
    <property type="match status" value="1"/>
</dbReference>
<keyword evidence="6" id="KW-0010">Activator</keyword>
<feature type="non-terminal residue" evidence="14">
    <location>
        <position position="822"/>
    </location>
</feature>
<evidence type="ECO:0000256" key="11">
    <source>
        <dbReference type="RuleBase" id="RU003796"/>
    </source>
</evidence>
<organism evidence="14 15">
    <name type="scientific">Leucopsar rothschildi</name>
    <name type="common">Bali myna</name>
    <name type="synonym">Rothschild's mynah</name>
    <dbReference type="NCBI Taxonomy" id="127929"/>
    <lineage>
        <taxon>Eukaryota</taxon>
        <taxon>Metazoa</taxon>
        <taxon>Chordata</taxon>
        <taxon>Craniata</taxon>
        <taxon>Vertebrata</taxon>
        <taxon>Euteleostomi</taxon>
        <taxon>Archelosauria</taxon>
        <taxon>Archosauria</taxon>
        <taxon>Dinosauria</taxon>
        <taxon>Saurischia</taxon>
        <taxon>Theropoda</taxon>
        <taxon>Coelurosauria</taxon>
        <taxon>Aves</taxon>
        <taxon>Neognathae</taxon>
        <taxon>Neoaves</taxon>
        <taxon>Telluraves</taxon>
        <taxon>Australaves</taxon>
        <taxon>Passeriformes</taxon>
        <taxon>Sturnidae</taxon>
        <taxon>Leucopsar</taxon>
    </lineage>
</organism>
<evidence type="ECO:0000256" key="3">
    <source>
        <dbReference type="ARBA" id="ARBA00022491"/>
    </source>
</evidence>
<dbReference type="GO" id="GO:0045935">
    <property type="term" value="P:positive regulation of nucleobase-containing compound metabolic process"/>
    <property type="evidence" value="ECO:0007669"/>
    <property type="project" value="UniProtKB-ARBA"/>
</dbReference>
<evidence type="ECO:0000256" key="1">
    <source>
        <dbReference type="ARBA" id="ARBA00004123"/>
    </source>
</evidence>
<feature type="non-terminal residue" evidence="14">
    <location>
        <position position="1"/>
    </location>
</feature>
<evidence type="ECO:0000256" key="9">
    <source>
        <dbReference type="ARBA" id="ARBA00023306"/>
    </source>
</evidence>
<dbReference type="GO" id="GO:0002040">
    <property type="term" value="P:sprouting angiogenesis"/>
    <property type="evidence" value="ECO:0007669"/>
    <property type="project" value="UniProtKB-ARBA"/>
</dbReference>
<dbReference type="InterPro" id="IPR036390">
    <property type="entry name" value="WH_DNA-bd_sf"/>
</dbReference>
<keyword evidence="15" id="KW-1185">Reference proteome</keyword>
<dbReference type="GO" id="GO:0010604">
    <property type="term" value="P:positive regulation of macromolecule metabolic process"/>
    <property type="evidence" value="ECO:0007669"/>
    <property type="project" value="UniProtKB-ARBA"/>
</dbReference>
<dbReference type="EMBL" id="VZTC01009866">
    <property type="protein sequence ID" value="NXB54456.1"/>
    <property type="molecule type" value="Genomic_DNA"/>
</dbReference>
<comment type="caution">
    <text evidence="14">The sequence shown here is derived from an EMBL/GenBank/DDBJ whole genome shotgun (WGS) entry which is preliminary data.</text>
</comment>
<accession>A0A7K8ET38</accession>
<dbReference type="PANTHER" id="PTHR12081">
    <property type="entry name" value="TRANSCRIPTION FACTOR E2F"/>
    <property type="match status" value="1"/>
</dbReference>
<dbReference type="SUPFAM" id="SSF46785">
    <property type="entry name" value="Winged helix' DNA-binding domain"/>
    <property type="match status" value="2"/>
</dbReference>
<feature type="compositionally biased region" description="Low complexity" evidence="12">
    <location>
        <begin position="213"/>
        <end position="222"/>
    </location>
</feature>
<reference evidence="14 15" key="1">
    <citation type="submission" date="2019-09" db="EMBL/GenBank/DDBJ databases">
        <title>Bird 10,000 Genomes (B10K) Project - Family phase.</title>
        <authorList>
            <person name="Zhang G."/>
        </authorList>
    </citation>
    <scope>NUCLEOTIDE SEQUENCE [LARGE SCALE GENOMIC DNA]</scope>
    <source>
        <strain evidence="14">B10K-DU-002-02</strain>
        <tissue evidence="14">Muscle</tissue>
    </source>
</reference>
<dbReference type="AlphaFoldDB" id="A0A7K8ET38"/>
<comment type="subcellular location">
    <subcellularLocation>
        <location evidence="1 11">Nucleus</location>
    </subcellularLocation>
</comment>
<evidence type="ECO:0000256" key="8">
    <source>
        <dbReference type="ARBA" id="ARBA00023242"/>
    </source>
</evidence>
<dbReference type="GO" id="GO:0000978">
    <property type="term" value="F:RNA polymerase II cis-regulatory region sequence-specific DNA binding"/>
    <property type="evidence" value="ECO:0007669"/>
    <property type="project" value="InterPro"/>
</dbReference>
<feature type="compositionally biased region" description="Basic and acidic residues" evidence="12">
    <location>
        <begin position="539"/>
        <end position="561"/>
    </location>
</feature>
<keyword evidence="9" id="KW-0131">Cell cycle</keyword>
<dbReference type="InterPro" id="IPR015633">
    <property type="entry name" value="E2F"/>
</dbReference>
<dbReference type="SMART" id="SM01372">
    <property type="entry name" value="E2F_TDP"/>
    <property type="match status" value="2"/>
</dbReference>
<keyword evidence="8 11" id="KW-0539">Nucleus</keyword>
<protein>
    <recommendedName>
        <fullName evidence="10">Transcription factor E2F8</fullName>
    </recommendedName>
</protein>
<dbReference type="InterPro" id="IPR036388">
    <property type="entry name" value="WH-like_DNA-bd_sf"/>
</dbReference>
<comment type="similarity">
    <text evidence="2 11">Belongs to the E2F/DP family.</text>
</comment>
<feature type="domain" description="E2F/DP family winged-helix DNA-binding" evidence="13">
    <location>
        <begin position="241"/>
        <end position="327"/>
    </location>
</feature>
<evidence type="ECO:0000313" key="15">
    <source>
        <dbReference type="Proteomes" id="UP000522331"/>
    </source>
</evidence>
<gene>
    <name evidence="14" type="primary">E2f8</name>
    <name evidence="14" type="ORF">LEUROT_R12209</name>
</gene>
<evidence type="ECO:0000256" key="6">
    <source>
        <dbReference type="ARBA" id="ARBA00023159"/>
    </source>
</evidence>
<feature type="domain" description="E2F/DP family winged-helix DNA-binding" evidence="13">
    <location>
        <begin position="96"/>
        <end position="165"/>
    </location>
</feature>
<dbReference type="Pfam" id="PF02319">
    <property type="entry name" value="WHD_E2F_TDP"/>
    <property type="match status" value="2"/>
</dbReference>
<evidence type="ECO:0000313" key="14">
    <source>
        <dbReference type="EMBL" id="NXB54456.1"/>
    </source>
</evidence>
<evidence type="ECO:0000256" key="10">
    <source>
        <dbReference type="ARBA" id="ARBA00039673"/>
    </source>
</evidence>
<evidence type="ECO:0000256" key="4">
    <source>
        <dbReference type="ARBA" id="ARBA00023015"/>
    </source>
</evidence>
<evidence type="ECO:0000256" key="12">
    <source>
        <dbReference type="SAM" id="MobiDB-lite"/>
    </source>
</evidence>
<dbReference type="InterPro" id="IPR003316">
    <property type="entry name" value="E2F_WHTH_DNA-bd_dom"/>
</dbReference>
<feature type="compositionally biased region" description="Polar residues" evidence="12">
    <location>
        <begin position="791"/>
        <end position="809"/>
    </location>
</feature>
<feature type="region of interest" description="Disordered" evidence="12">
    <location>
        <begin position="203"/>
        <end position="222"/>
    </location>
</feature>
<evidence type="ECO:0000259" key="13">
    <source>
        <dbReference type="SMART" id="SM01372"/>
    </source>
</evidence>
<dbReference type="GO" id="GO:0045892">
    <property type="term" value="P:negative regulation of DNA-templated transcription"/>
    <property type="evidence" value="ECO:0007669"/>
    <property type="project" value="UniProtKB-ARBA"/>
</dbReference>
<dbReference type="GO" id="GO:0000981">
    <property type="term" value="F:DNA-binding transcription factor activity, RNA polymerase II-specific"/>
    <property type="evidence" value="ECO:0007669"/>
    <property type="project" value="TreeGrafter"/>
</dbReference>
<keyword evidence="3" id="KW-0678">Repressor</keyword>
<name>A0A7K8ET38_LEURO</name>
<dbReference type="Proteomes" id="UP000522331">
    <property type="component" value="Unassembled WGS sequence"/>
</dbReference>
<proteinExistence type="inferred from homology"/>
<dbReference type="GO" id="GO:0090575">
    <property type="term" value="C:RNA polymerase II transcription regulator complex"/>
    <property type="evidence" value="ECO:0007669"/>
    <property type="project" value="TreeGrafter"/>
</dbReference>
<evidence type="ECO:0000256" key="2">
    <source>
        <dbReference type="ARBA" id="ARBA00010940"/>
    </source>
</evidence>
<sequence>LKTPLKQAATSQLILTERQPECQPLTTPPKPKETPPADPWTPTSNLKMLISAASPEIRSREQRRQLSDSSSEVLQTKHCLQEHLLGDEYEKSQPSRKEKSLGLLCHKFLARYPDYPSPSQKSYICLDEVTEELHVERRRIYDIVNVLESLHMVSRLARNRYVWHGRHNLPQTLQALKKVGEENKYIQQIQMIKKREYEHEFDADGERNEEMESSFGSSEPSEMSFVELPGVEFRAASVNGRKYKSLRVMSQKFVMLFLVSTPQIVSLEVAAKILIGEDQLEDLDKSKFKTKIRRLYDIANVLSSLKLIKKVHVTEERGRKPAFKWTGPEVLPNTQDTKLEATSTACSPPLSEPIPSKEQCSKALFPSKGKQNFTRHSSLIKLVKSIENDRRKIQSAPTSPVKISASTYQSLPVFPNTIAPFPAITKHQLEGQSKTAKEMQMKCALSSPEAVPKPEPSQQPALSQPFGACPVSHSSVSPVILPHPQSGVSYAIYLHPSQAHTVTTYSPGFMLQPLPCANVTGIKGNNSKVLNKITTEEGDTQRGPDEPIKSLAAEERPEMKSETSSQRCLKRSQALPENNLIKRRKSDEESLDTSLTFFPSGYLIPLTHCTHGNKAECSSKEKAGVCSLQHTAYSSAITGVIPMPASELKTVNIPAFHITPLNIMLSPNSIAAAPVLSNSCLSSSSTSSAPNPSSSALNFMLQHIGLIPAGVQVPANPVLQHVPVSSQSENVSHNSGSTSVQEGKVKVEFIFYSPINESNFLFSLQTSAPKEPQEPQAVTENFFRTPGGPNTEPSLCANSDGTQRTSQGTLYIPQRKLEVSED</sequence>
<evidence type="ECO:0000256" key="5">
    <source>
        <dbReference type="ARBA" id="ARBA00023125"/>
    </source>
</evidence>
<evidence type="ECO:0000256" key="7">
    <source>
        <dbReference type="ARBA" id="ARBA00023163"/>
    </source>
</evidence>
<dbReference type="FunFam" id="1.10.10.10:FF:000100">
    <property type="entry name" value="E2F transcription factor 8"/>
    <property type="match status" value="1"/>
</dbReference>
<feature type="region of interest" description="Disordered" evidence="12">
    <location>
        <begin position="534"/>
        <end position="586"/>
    </location>
</feature>
<keyword evidence="4 11" id="KW-0805">Transcription regulation</keyword>